<evidence type="ECO:0000256" key="4">
    <source>
        <dbReference type="ARBA" id="ARBA00006389"/>
    </source>
</evidence>
<dbReference type="Pfam" id="PF06039">
    <property type="entry name" value="Mqo"/>
    <property type="match status" value="1"/>
</dbReference>
<keyword evidence="8 9" id="KW-0560">Oxidoreductase</keyword>
<evidence type="ECO:0000256" key="2">
    <source>
        <dbReference type="ARBA" id="ARBA00001974"/>
    </source>
</evidence>
<evidence type="ECO:0000313" key="11">
    <source>
        <dbReference type="Proteomes" id="UP000655016"/>
    </source>
</evidence>
<evidence type="ECO:0000256" key="8">
    <source>
        <dbReference type="ARBA" id="ARBA00023002"/>
    </source>
</evidence>
<dbReference type="NCBIfam" id="TIGR01320">
    <property type="entry name" value="mal_quin_oxido"/>
    <property type="match status" value="1"/>
</dbReference>
<dbReference type="EC" id="1.1.5.4" evidence="9"/>
<dbReference type="NCBIfam" id="NF003606">
    <property type="entry name" value="PRK05257.2-1"/>
    <property type="match status" value="1"/>
</dbReference>
<gene>
    <name evidence="9 10" type="primary">mqo</name>
    <name evidence="10" type="ORF">GCM10011518_28050</name>
</gene>
<keyword evidence="11" id="KW-1185">Reference proteome</keyword>
<proteinExistence type="inferred from homology"/>
<evidence type="ECO:0000313" key="10">
    <source>
        <dbReference type="EMBL" id="GGF17038.1"/>
    </source>
</evidence>
<keyword evidence="7 9" id="KW-0274">FAD</keyword>
<dbReference type="NCBIfam" id="NF003603">
    <property type="entry name" value="PRK05257.1-1"/>
    <property type="match status" value="1"/>
</dbReference>
<reference evidence="11" key="1">
    <citation type="journal article" date="2019" name="Int. J. Syst. Evol. Microbiol.">
        <title>The Global Catalogue of Microorganisms (GCM) 10K type strain sequencing project: providing services to taxonomists for standard genome sequencing and annotation.</title>
        <authorList>
            <consortium name="The Broad Institute Genomics Platform"/>
            <consortium name="The Broad Institute Genome Sequencing Center for Infectious Disease"/>
            <person name="Wu L."/>
            <person name="Ma J."/>
        </authorList>
    </citation>
    <scope>NUCLEOTIDE SEQUENCE [LARGE SCALE GENOMIC DNA]</scope>
    <source>
        <strain evidence="11">CGMCC 1.16060</strain>
    </source>
</reference>
<dbReference type="InterPro" id="IPR006231">
    <property type="entry name" value="MQO"/>
</dbReference>
<comment type="cofactor">
    <cofactor evidence="2 9">
        <name>FAD</name>
        <dbReference type="ChEBI" id="CHEBI:57692"/>
    </cofactor>
</comment>
<accession>A0ABQ1UGQ2</accession>
<dbReference type="Proteomes" id="UP000655016">
    <property type="component" value="Unassembled WGS sequence"/>
</dbReference>
<comment type="pathway">
    <text evidence="3 9">Carbohydrate metabolism; tricarboxylic acid cycle; oxaloacetate from (S)-malate (quinone route): step 1/1.</text>
</comment>
<dbReference type="RefSeq" id="WP_163395069.1">
    <property type="nucleotide sequence ID" value="NZ_BMKP01000006.1"/>
</dbReference>
<dbReference type="PANTHER" id="PTHR43104">
    <property type="entry name" value="L-2-HYDROXYGLUTARATE DEHYDROGENASE, MITOCHONDRIAL"/>
    <property type="match status" value="1"/>
</dbReference>
<keyword evidence="6 9" id="KW-0285">Flavoprotein</keyword>
<dbReference type="NCBIfam" id="NF003605">
    <property type="entry name" value="PRK05257.1-4"/>
    <property type="match status" value="1"/>
</dbReference>
<dbReference type="NCBIfam" id="NF003612">
    <property type="entry name" value="PRK05257.3-3"/>
    <property type="match status" value="1"/>
</dbReference>
<evidence type="ECO:0000256" key="7">
    <source>
        <dbReference type="ARBA" id="ARBA00022827"/>
    </source>
</evidence>
<evidence type="ECO:0000256" key="5">
    <source>
        <dbReference type="ARBA" id="ARBA00022532"/>
    </source>
</evidence>
<evidence type="ECO:0000256" key="1">
    <source>
        <dbReference type="ARBA" id="ARBA00001139"/>
    </source>
</evidence>
<protein>
    <recommendedName>
        <fullName evidence="9">Probable malate:quinone oxidoreductase</fullName>
        <ecNumber evidence="9">1.1.5.4</ecNumber>
    </recommendedName>
    <alternativeName>
        <fullName evidence="9">MQO</fullName>
    </alternativeName>
    <alternativeName>
        <fullName evidence="9">Malate dehydrogenase [quinone]</fullName>
    </alternativeName>
</protein>
<keyword evidence="5 9" id="KW-0816">Tricarboxylic acid cycle</keyword>
<dbReference type="NCBIfam" id="NF003613">
    <property type="entry name" value="PRK05257.3-4"/>
    <property type="match status" value="1"/>
</dbReference>
<evidence type="ECO:0000256" key="6">
    <source>
        <dbReference type="ARBA" id="ARBA00022630"/>
    </source>
</evidence>
<dbReference type="NCBIfam" id="NF003614">
    <property type="entry name" value="PRK05257.3-5"/>
    <property type="match status" value="1"/>
</dbReference>
<dbReference type="InterPro" id="IPR036188">
    <property type="entry name" value="FAD/NAD-bd_sf"/>
</dbReference>
<sequence length="499" mass="55346">MPDNTIRSNSEVVLIGAGIMSATLGVILKELQPDIKIEIYERLDVAAAESSDAWNNAGTGHSAFCELNYTPEKADGSVDPKKAISIAEAFEVSRQFWSYLVQQNKVPSPENFIKSVPHMSFVWGEKNVKYLKTRFEALQKNPLFAEMLFSTDFEQLKQWMPLVMEGREPGEKLAATTMAIGTDVNFGALTRSMFNYLEKLDGVSLYFNHEVKKLKQRDDKSWRIKITDLGSGQKRKAYTKFVFIGAGGGSLPLLEKANVPEGHGYGGFPVSGQWLKCTNPEVIAKHQAKVYGKASVGAPPMSVPHIDTRVIDGEKALLFGPFAGFSTRFLKNGSYLDLPLSIKANNLIPMLSAGYNNIPLTKYLIEQVRQSPKDRIKALREYLPTARSKDWVLEKAGQRVQVIKKGENGGGVLEFGTEVINTQDGTLAVLLGASPGASTAVSIMVDLIGRCFKDQINTPEWEAKLKNMIPSYKQTLNDKPELLEELRKHTAEVLKLNRN</sequence>
<dbReference type="EMBL" id="BMKP01000006">
    <property type="protein sequence ID" value="GGF17038.1"/>
    <property type="molecule type" value="Genomic_DNA"/>
</dbReference>
<organism evidence="10 11">
    <name type="scientific">Flavobacterium limi</name>
    <dbReference type="NCBI Taxonomy" id="2045105"/>
    <lineage>
        <taxon>Bacteria</taxon>
        <taxon>Pseudomonadati</taxon>
        <taxon>Bacteroidota</taxon>
        <taxon>Flavobacteriia</taxon>
        <taxon>Flavobacteriales</taxon>
        <taxon>Flavobacteriaceae</taxon>
        <taxon>Flavobacterium</taxon>
    </lineage>
</organism>
<dbReference type="NCBIfam" id="NF003611">
    <property type="entry name" value="PRK05257.3-2"/>
    <property type="match status" value="1"/>
</dbReference>
<dbReference type="SUPFAM" id="SSF51905">
    <property type="entry name" value="FAD/NAD(P)-binding domain"/>
    <property type="match status" value="1"/>
</dbReference>
<dbReference type="PANTHER" id="PTHR43104:SF2">
    <property type="entry name" value="L-2-HYDROXYGLUTARATE DEHYDROGENASE, MITOCHONDRIAL"/>
    <property type="match status" value="1"/>
</dbReference>
<evidence type="ECO:0000256" key="3">
    <source>
        <dbReference type="ARBA" id="ARBA00005012"/>
    </source>
</evidence>
<evidence type="ECO:0000256" key="9">
    <source>
        <dbReference type="HAMAP-Rule" id="MF_00212"/>
    </source>
</evidence>
<dbReference type="Gene3D" id="3.30.9.10">
    <property type="entry name" value="D-Amino Acid Oxidase, subunit A, domain 2"/>
    <property type="match status" value="1"/>
</dbReference>
<comment type="caution">
    <text evidence="10">The sequence shown here is derived from an EMBL/GenBank/DDBJ whole genome shotgun (WGS) entry which is preliminary data.</text>
</comment>
<name>A0ABQ1UGQ2_9FLAO</name>
<dbReference type="HAMAP" id="MF_00212">
    <property type="entry name" value="MQO"/>
    <property type="match status" value="1"/>
</dbReference>
<dbReference type="NCBIfam" id="NF009875">
    <property type="entry name" value="PRK13339.1"/>
    <property type="match status" value="1"/>
</dbReference>
<dbReference type="Gene3D" id="3.50.50.60">
    <property type="entry name" value="FAD/NAD(P)-binding domain"/>
    <property type="match status" value="1"/>
</dbReference>
<comment type="similarity">
    <text evidence="4 9">Belongs to the MQO family.</text>
</comment>
<comment type="catalytic activity">
    <reaction evidence="1 9">
        <text>(S)-malate + a quinone = a quinol + oxaloacetate</text>
        <dbReference type="Rhea" id="RHEA:46012"/>
        <dbReference type="ChEBI" id="CHEBI:15589"/>
        <dbReference type="ChEBI" id="CHEBI:16452"/>
        <dbReference type="ChEBI" id="CHEBI:24646"/>
        <dbReference type="ChEBI" id="CHEBI:132124"/>
        <dbReference type="EC" id="1.1.5.4"/>
    </reaction>
</comment>